<dbReference type="RefSeq" id="WP_126451123.1">
    <property type="nucleotide sequence ID" value="NZ_AP018553.1"/>
</dbReference>
<sequence length="766" mass="82038">MDTKTVVFGVILVILVVVAAIGFVEYGMTLGKVSSLQSQISSLSTQVNSTESKLSSLNSSYQSLMSSYNSLMAKYQSLSSSYSSLQSNYKSLNSSYSQLSSEYASLESAYAALQQKYNALQSVNASTLGTSLSSFFQMLDGIAIESPEDVTPFLASNFTANITGVPFPGTYTLNTFNSSWLSQFFGTYETVYFYTTALPTFSRSGNVYTISAVVQYFVAPLNDPVLLQVFNASVTVEVVNGKITHLTWIGNEVPPSTVIAGYPSQHSMQAAQATELVLSQLNAMGAEFPANVISSGFAPGATLTLSGSLPPVFKTGSYTGSNITRLFQEWDTYFIFAVMYAQNLLPNGSTVGPMVSVTLSPSQAQAIVTANDSAFIGFVAAGQPNFPMIYDIHLNVTANLQYNTTTARWQIVSETMSSSMVPLSSDAPGYTNTPTFIVNGIQTVQVNATQGAVLQVGNLIAIVKPGTYAEVGGSMKDLYNFSLVTFSMEGVSYPGLQPYLTPLFAYAFEVDGQITPTISLVNASGAPDGVITVVMGAPSTWTSWTWFGGSFNGTVYTGGSYKFPDVWIYGQDVMVNTVFFKPVIWVFESANHPIGHIPTQTYVKIGEAYGLTPIAAYTYQINGTQGGVVDAGNTWVVIQPGTTITTPSGSLSDYNFSVVFYAPQNVTAPEAGQVPSIVFAYAINGNVTFSYTASKPFITVMITPDQGANMWTWNGKTYIFHVPILLGDGVVINLIFVKPVPWVLTLPATTSPSSSSSGSSSGGYYY</sequence>
<gene>
    <name evidence="4" type="ORF">GCM10007116_12080</name>
    <name evidence="3" type="ORF">HS1genome_2269</name>
</gene>
<dbReference type="GeneID" id="38667720"/>
<dbReference type="Proteomes" id="UP000276741">
    <property type="component" value="Chromosome"/>
</dbReference>
<evidence type="ECO:0000313" key="4">
    <source>
        <dbReference type="EMBL" id="GGT96142.1"/>
    </source>
</evidence>
<dbReference type="Proteomes" id="UP000616143">
    <property type="component" value="Unassembled WGS sequence"/>
</dbReference>
<name>A0A348B6S8_9CREN</name>
<dbReference type="InterPro" id="IPR053108">
    <property type="entry name" value="Chlamydial_TARP"/>
</dbReference>
<proteinExistence type="predicted"/>
<feature type="transmembrane region" description="Helical" evidence="2">
    <location>
        <begin position="6"/>
        <end position="28"/>
    </location>
</feature>
<dbReference type="EMBL" id="BMQS01000010">
    <property type="protein sequence ID" value="GGT96142.1"/>
    <property type="molecule type" value="Genomic_DNA"/>
</dbReference>
<dbReference type="SUPFAM" id="SSF90257">
    <property type="entry name" value="Myosin rod fragments"/>
    <property type="match status" value="1"/>
</dbReference>
<reference evidence="4" key="4">
    <citation type="submission" date="2020-09" db="EMBL/GenBank/DDBJ databases">
        <authorList>
            <person name="Sun Q."/>
            <person name="Ohkuma M."/>
        </authorList>
    </citation>
    <scope>NUCLEOTIDE SEQUENCE</scope>
    <source>
        <strain evidence="4">JCM 31740</strain>
    </source>
</reference>
<keyword evidence="2" id="KW-0812">Transmembrane</keyword>
<keyword evidence="5" id="KW-1185">Reference proteome</keyword>
<dbReference type="Gene3D" id="1.10.287.1490">
    <property type="match status" value="1"/>
</dbReference>
<feature type="coiled-coil region" evidence="1">
    <location>
        <begin position="89"/>
        <end position="123"/>
    </location>
</feature>
<keyword evidence="2" id="KW-0472">Membrane</keyword>
<dbReference type="PANTHER" id="PTHR36975">
    <property type="match status" value="1"/>
</dbReference>
<accession>A0A348B6S8</accession>
<evidence type="ECO:0000256" key="2">
    <source>
        <dbReference type="SAM" id="Phobius"/>
    </source>
</evidence>
<evidence type="ECO:0000313" key="5">
    <source>
        <dbReference type="Proteomes" id="UP000276741"/>
    </source>
</evidence>
<evidence type="ECO:0000313" key="3">
    <source>
        <dbReference type="EMBL" id="BBD73880.1"/>
    </source>
</evidence>
<dbReference type="AlphaFoldDB" id="A0A348B6S8"/>
<keyword evidence="1" id="KW-0175">Coiled coil</keyword>
<dbReference type="OrthoDB" id="28630at2157"/>
<dbReference type="KEGG" id="sacd:HS1genome_2269"/>
<keyword evidence="2" id="KW-1133">Transmembrane helix</keyword>
<reference evidence="5" key="2">
    <citation type="submission" date="2018-04" db="EMBL/GenBank/DDBJ databases">
        <title>Complete genome sequence of Sulfodiicoccus acidiphilus strain HS-1.</title>
        <authorList>
            <person name="Sakai H.D."/>
            <person name="Kurosawa N."/>
        </authorList>
    </citation>
    <scope>NUCLEOTIDE SEQUENCE [LARGE SCALE GENOMIC DNA]</scope>
    <source>
        <strain evidence="5">HS-1</strain>
    </source>
</reference>
<protein>
    <submittedName>
        <fullName evidence="3">Uncharacterized protein</fullName>
    </submittedName>
</protein>
<reference evidence="4" key="1">
    <citation type="journal article" date="2014" name="Int. J. Syst. Evol. Microbiol.">
        <title>Complete genome sequence of Corynebacterium casei LMG S-19264T (=DSM 44701T), isolated from a smear-ripened cheese.</title>
        <authorList>
            <consortium name="US DOE Joint Genome Institute (JGI-PGF)"/>
            <person name="Walter F."/>
            <person name="Albersmeier A."/>
            <person name="Kalinowski J."/>
            <person name="Ruckert C."/>
        </authorList>
    </citation>
    <scope>NUCLEOTIDE SEQUENCE</scope>
    <source>
        <strain evidence="4">JCM 31740</strain>
    </source>
</reference>
<dbReference type="EMBL" id="AP018553">
    <property type="protein sequence ID" value="BBD73880.1"/>
    <property type="molecule type" value="Genomic_DNA"/>
</dbReference>
<reference evidence="3" key="3">
    <citation type="journal article" date="2019" name="BMC Res. Notes">
        <title>Complete genome sequence of the Sulfodiicoccus acidiphilus strain HS-1T, the first crenarchaeon that lacks polB3, isolated from an acidic hot spring in Ohwaku-dani, Hakone, Japan.</title>
        <authorList>
            <person name="Sakai H.D."/>
            <person name="Kurosawa N."/>
        </authorList>
    </citation>
    <scope>NUCLEOTIDE SEQUENCE</scope>
    <source>
        <strain evidence="3">HS-1</strain>
    </source>
</reference>
<organism evidence="3 5">
    <name type="scientific">Sulfodiicoccus acidiphilus</name>
    <dbReference type="NCBI Taxonomy" id="1670455"/>
    <lineage>
        <taxon>Archaea</taxon>
        <taxon>Thermoproteota</taxon>
        <taxon>Thermoprotei</taxon>
        <taxon>Sulfolobales</taxon>
        <taxon>Sulfolobaceae</taxon>
        <taxon>Sulfodiicoccus</taxon>
    </lineage>
</organism>
<dbReference type="PANTHER" id="PTHR36975:SF5">
    <property type="entry name" value="TRANSLOCATED ACTIN-RECRUITING PHOSPHOPROTEIN"/>
    <property type="match status" value="1"/>
</dbReference>
<evidence type="ECO:0000256" key="1">
    <source>
        <dbReference type="SAM" id="Coils"/>
    </source>
</evidence>